<organism evidence="2">
    <name type="scientific">Paenibacillus sp. SYP-B3998</name>
    <dbReference type="NCBI Taxonomy" id="2678564"/>
    <lineage>
        <taxon>Bacteria</taxon>
        <taxon>Bacillati</taxon>
        <taxon>Bacillota</taxon>
        <taxon>Bacilli</taxon>
        <taxon>Bacillales</taxon>
        <taxon>Paenibacillaceae</taxon>
        <taxon>Paenibacillus</taxon>
    </lineage>
</organism>
<feature type="transmembrane region" description="Helical" evidence="1">
    <location>
        <begin position="17"/>
        <end position="37"/>
    </location>
</feature>
<comment type="caution">
    <text evidence="2">The sequence shown here is derived from an EMBL/GenBank/DDBJ whole genome shotgun (WGS) entry which is preliminary data.</text>
</comment>
<keyword evidence="1" id="KW-1133">Transmembrane helix</keyword>
<reference evidence="2" key="1">
    <citation type="submission" date="2020-02" db="EMBL/GenBank/DDBJ databases">
        <authorList>
            <person name="Shen X.-R."/>
            <person name="Zhang Y.-X."/>
        </authorList>
    </citation>
    <scope>NUCLEOTIDE SEQUENCE</scope>
    <source>
        <strain evidence="2">SYP-B3998</strain>
    </source>
</reference>
<feature type="transmembrane region" description="Helical" evidence="1">
    <location>
        <begin position="223"/>
        <end position="242"/>
    </location>
</feature>
<gene>
    <name evidence="2" type="ORF">GK047_15175</name>
</gene>
<feature type="transmembrane region" description="Helical" evidence="1">
    <location>
        <begin position="91"/>
        <end position="117"/>
    </location>
</feature>
<dbReference type="AlphaFoldDB" id="A0A6G3ZZ04"/>
<name>A0A6G3ZZ04_9BACL</name>
<dbReference type="Pfam" id="PF12730">
    <property type="entry name" value="ABC2_membrane_4"/>
    <property type="match status" value="1"/>
</dbReference>
<protein>
    <submittedName>
        <fullName evidence="2">ABC transporter permease subunit</fullName>
    </submittedName>
</protein>
<keyword evidence="1" id="KW-0812">Transmembrane</keyword>
<proteinExistence type="predicted"/>
<accession>A0A6G3ZZ04</accession>
<feature type="transmembrane region" description="Helical" evidence="1">
    <location>
        <begin position="49"/>
        <end position="71"/>
    </location>
</feature>
<feature type="transmembrane region" description="Helical" evidence="1">
    <location>
        <begin position="138"/>
        <end position="157"/>
    </location>
</feature>
<evidence type="ECO:0000313" key="2">
    <source>
        <dbReference type="EMBL" id="NEW07345.1"/>
    </source>
</evidence>
<dbReference type="EMBL" id="JAAIKC010000005">
    <property type="protein sequence ID" value="NEW07345.1"/>
    <property type="molecule type" value="Genomic_DNA"/>
</dbReference>
<sequence length="250" mass="28102">MLNVLYTELLKLKRSNILWLTIIGAMLPALIATFGELKSMVWTNLLTNNLLFLNIMIGPMLLSMLSGYVVVREYSDSTVNQLLVYPYRRVTILIGKMVVILLLSVTIFVLNYLFIWLSGSLIGSQSITGELFWKYTDTYLWMLALQALLIPMTMTAGIVGKSFIPPVVLGIIAILINMMAIQGVEDHIPDRITLVSYFPFGSMIVLLLEMIKSNVDIAVLNPLYPSGIIFVLFFIFNALYYTKSEVHSGS</sequence>
<feature type="transmembrane region" description="Helical" evidence="1">
    <location>
        <begin position="163"/>
        <end position="180"/>
    </location>
</feature>
<evidence type="ECO:0000256" key="1">
    <source>
        <dbReference type="SAM" id="Phobius"/>
    </source>
</evidence>
<dbReference type="RefSeq" id="WP_163948155.1">
    <property type="nucleotide sequence ID" value="NZ_JAAIKC010000005.1"/>
</dbReference>
<keyword evidence="1" id="KW-0472">Membrane</keyword>
<feature type="transmembrane region" description="Helical" evidence="1">
    <location>
        <begin position="192"/>
        <end position="211"/>
    </location>
</feature>